<feature type="compositionally biased region" description="Basic and acidic residues" evidence="1">
    <location>
        <begin position="140"/>
        <end position="153"/>
    </location>
</feature>
<evidence type="ECO:0000313" key="3">
    <source>
        <dbReference type="Proteomes" id="UP000299102"/>
    </source>
</evidence>
<feature type="region of interest" description="Disordered" evidence="1">
    <location>
        <begin position="118"/>
        <end position="153"/>
    </location>
</feature>
<accession>A0A4C1XG92</accession>
<reference evidence="2 3" key="1">
    <citation type="journal article" date="2019" name="Commun. Biol.">
        <title>The bagworm genome reveals a unique fibroin gene that provides high tensile strength.</title>
        <authorList>
            <person name="Kono N."/>
            <person name="Nakamura H."/>
            <person name="Ohtoshi R."/>
            <person name="Tomita M."/>
            <person name="Numata K."/>
            <person name="Arakawa K."/>
        </authorList>
    </citation>
    <scope>NUCLEOTIDE SEQUENCE [LARGE SCALE GENOMIC DNA]</scope>
</reference>
<keyword evidence="3" id="KW-1185">Reference proteome</keyword>
<dbReference type="OrthoDB" id="8063408at2759"/>
<gene>
    <name evidence="2" type="ORF">EVAR_42521_1</name>
</gene>
<protein>
    <submittedName>
        <fullName evidence="2">Uncharacterized protein</fullName>
    </submittedName>
</protein>
<evidence type="ECO:0000256" key="1">
    <source>
        <dbReference type="SAM" id="MobiDB-lite"/>
    </source>
</evidence>
<proteinExistence type="predicted"/>
<dbReference type="EMBL" id="BGZK01000834">
    <property type="protein sequence ID" value="GBP62203.1"/>
    <property type="molecule type" value="Genomic_DNA"/>
</dbReference>
<evidence type="ECO:0000313" key="2">
    <source>
        <dbReference type="EMBL" id="GBP62203.1"/>
    </source>
</evidence>
<comment type="caution">
    <text evidence="2">The sequence shown here is derived from an EMBL/GenBank/DDBJ whole genome shotgun (WGS) entry which is preliminary data.</text>
</comment>
<dbReference type="AlphaFoldDB" id="A0A4C1XG92"/>
<organism evidence="2 3">
    <name type="scientific">Eumeta variegata</name>
    <name type="common">Bagworm moth</name>
    <name type="synonym">Eumeta japonica</name>
    <dbReference type="NCBI Taxonomy" id="151549"/>
    <lineage>
        <taxon>Eukaryota</taxon>
        <taxon>Metazoa</taxon>
        <taxon>Ecdysozoa</taxon>
        <taxon>Arthropoda</taxon>
        <taxon>Hexapoda</taxon>
        <taxon>Insecta</taxon>
        <taxon>Pterygota</taxon>
        <taxon>Neoptera</taxon>
        <taxon>Endopterygota</taxon>
        <taxon>Lepidoptera</taxon>
        <taxon>Glossata</taxon>
        <taxon>Ditrysia</taxon>
        <taxon>Tineoidea</taxon>
        <taxon>Psychidae</taxon>
        <taxon>Oiketicinae</taxon>
        <taxon>Eumeta</taxon>
    </lineage>
</organism>
<sequence>MLYSWNGLPAASTDYASETPDRSILERRNASRTADAEFKRTNTNNSYPVDRVPSRDSLDDDALYACGSVSPSSCAGAAARARTGRAGARTRSPLSGRGLSELALMMYLVKVCPTRRRAVGRRDDDRGSTSKSSDNPNICEPERNTSSEDSDSDYKFSQELQLFDQKELNDLVRGLNLSKEASEILASHLKEKNLLTPESNITFDRNRE</sequence>
<dbReference type="Proteomes" id="UP000299102">
    <property type="component" value="Unassembled WGS sequence"/>
</dbReference>
<name>A0A4C1XG92_EUMVA</name>